<dbReference type="PANTHER" id="PTHR33332">
    <property type="entry name" value="REVERSE TRANSCRIPTASE DOMAIN-CONTAINING PROTEIN"/>
    <property type="match status" value="1"/>
</dbReference>
<accession>A0A8T0AIN4</accession>
<feature type="non-terminal residue" evidence="1">
    <location>
        <position position="1"/>
    </location>
</feature>
<dbReference type="EMBL" id="JABFDY010000022">
    <property type="protein sequence ID" value="KAF7691394.1"/>
    <property type="molecule type" value="Genomic_DNA"/>
</dbReference>
<organism evidence="1 2">
    <name type="scientific">Silurus meridionalis</name>
    <name type="common">Southern catfish</name>
    <name type="synonym">Silurus soldatovi meridionalis</name>
    <dbReference type="NCBI Taxonomy" id="175797"/>
    <lineage>
        <taxon>Eukaryota</taxon>
        <taxon>Metazoa</taxon>
        <taxon>Chordata</taxon>
        <taxon>Craniata</taxon>
        <taxon>Vertebrata</taxon>
        <taxon>Euteleostomi</taxon>
        <taxon>Actinopterygii</taxon>
        <taxon>Neopterygii</taxon>
        <taxon>Teleostei</taxon>
        <taxon>Ostariophysi</taxon>
        <taxon>Siluriformes</taxon>
        <taxon>Siluridae</taxon>
        <taxon>Silurus</taxon>
    </lineage>
</organism>
<sequence length="153" mass="17207">NLHLEGCTVTTSSTVKPLGVILQSNLPFKNHINHVTETAFFHLRNIAKLRNMLSISNAEKLVHAFMTSRLDYCNALLGGCPASLINKLQLVQNAAARVLTRSRKYDHITPILSSLHWLPVTFCIEYKLLLVTYKTFNGLAPMYLSSLLTHYNP</sequence>
<comment type="caution">
    <text evidence="1">The sequence shown here is derived from an EMBL/GenBank/DDBJ whole genome shotgun (WGS) entry which is preliminary data.</text>
</comment>
<dbReference type="AlphaFoldDB" id="A0A8T0AIN4"/>
<name>A0A8T0AIN4_SILME</name>
<gene>
    <name evidence="1" type="ORF">HF521_011691</name>
</gene>
<evidence type="ECO:0000313" key="1">
    <source>
        <dbReference type="EMBL" id="KAF7691394.1"/>
    </source>
</evidence>
<protein>
    <recommendedName>
        <fullName evidence="3">Reverse transcriptase</fullName>
    </recommendedName>
</protein>
<keyword evidence="2" id="KW-1185">Reference proteome</keyword>
<evidence type="ECO:0000313" key="2">
    <source>
        <dbReference type="Proteomes" id="UP000606274"/>
    </source>
</evidence>
<dbReference type="Proteomes" id="UP000606274">
    <property type="component" value="Unassembled WGS sequence"/>
</dbReference>
<evidence type="ECO:0008006" key="3">
    <source>
        <dbReference type="Google" id="ProtNLM"/>
    </source>
</evidence>
<reference evidence="1" key="1">
    <citation type="submission" date="2020-08" db="EMBL/GenBank/DDBJ databases">
        <title>Chromosome-level assembly of Southern catfish (Silurus meridionalis) provides insights into visual adaptation to the nocturnal and benthic lifestyles.</title>
        <authorList>
            <person name="Zhang Y."/>
            <person name="Wang D."/>
            <person name="Peng Z."/>
        </authorList>
    </citation>
    <scope>NUCLEOTIDE SEQUENCE</scope>
    <source>
        <strain evidence="1">SWU-2019-XX</strain>
        <tissue evidence="1">Muscle</tissue>
    </source>
</reference>
<proteinExistence type="predicted"/>